<dbReference type="InterPro" id="IPR057326">
    <property type="entry name" value="KR_dom"/>
</dbReference>
<evidence type="ECO:0000313" key="7">
    <source>
        <dbReference type="EMBL" id="MBB2893251.1"/>
    </source>
</evidence>
<dbReference type="Pfam" id="PF00550">
    <property type="entry name" value="PP-binding"/>
    <property type="match status" value="1"/>
</dbReference>
<dbReference type="SMART" id="SM00822">
    <property type="entry name" value="PKS_KR"/>
    <property type="match status" value="1"/>
</dbReference>
<gene>
    <name evidence="7" type="ORF">FHU39_003269</name>
</gene>
<evidence type="ECO:0000256" key="3">
    <source>
        <dbReference type="ARBA" id="ARBA00022679"/>
    </source>
</evidence>
<dbReference type="PROSITE" id="PS00012">
    <property type="entry name" value="PHOSPHOPANTETHEINE"/>
    <property type="match status" value="1"/>
</dbReference>
<dbReference type="InterPro" id="IPR009081">
    <property type="entry name" value="PP-bd_ACP"/>
</dbReference>
<dbReference type="GO" id="GO:0031177">
    <property type="term" value="F:phosphopantetheine binding"/>
    <property type="evidence" value="ECO:0007669"/>
    <property type="project" value="InterPro"/>
</dbReference>
<dbReference type="SUPFAM" id="SSF51735">
    <property type="entry name" value="NAD(P)-binding Rossmann-fold domains"/>
    <property type="match status" value="1"/>
</dbReference>
<dbReference type="SMART" id="SM00823">
    <property type="entry name" value="PKS_PP"/>
    <property type="match status" value="1"/>
</dbReference>
<evidence type="ECO:0000256" key="2">
    <source>
        <dbReference type="ARBA" id="ARBA00022553"/>
    </source>
</evidence>
<sequence length="1241" mass="131622">MGMPLAVIGVDVQVPGGEGFAGLTEMLGAGRVNTRSFPQQRLRDSLLTGRPDDYYDGGFFESIDRFDHRRFRVSSKVADQMDPFQRWCLSSAVRAVQDAGVAPGDGVVGVYASCNGFQQAVYGSTQRENGVSPDLLAVLNSSVAGRISHFLDLHGPSVMVDTACSSSLYALTVAAEELRAGRVDTAIVSSTNLYLDPGRRGSAAVDVVSPTSQARAFDRTADGTSMGEGVVTFVLRRADDCSPESVYAQVEAWAVTQDGRTATMSSPNPAAQVAALDQAWTGSGLDPAELGLLVSHGTGTSVGDAIEVEALRTASPFADLQPSSVPLISVKAHLGHLDSTSGLISVAAAIGALNTRRVPSHPAFVTPSDSSELVESAFFIPTMTGTPPSGALAGVSSFGMTGTNVHVVVRGGRRLPGPAADIGEEPVRHWFTPRRNTFEHSGTSHVHALGVSSASHTITPDRDWEISEHRVGGAPMMVGTAIHEVLAGLLPGSGSSLLEYDVVDLCMAGPLASTAASVDLVAAVEHRTGKGEVRFRVAESGWQPWVTFTLHPTEWIEPLTAEPPAFDGLVDIPVTTQVGDDERVAVSERWAVTRRLAQAPDRSRVVLLLEVPARFVDEARDYRFWPPILDAALNGSNALLVPDEVLLPWVTDRVRYHVPALEGHRFTANIVHRGTVTDELGNVIVTVDADLWNESGRCVVSVRGHRVKNRPAVGDRCTMQDLMFETCAPDRATKSPEAATIVLPAGTDPARWQADGRRTISAPDARNVHDWGEHVALVLADDGSSLGRQCRAVGDTLLSIHQGSTTELVTVVAPGAFATGSAADARLTAMAQTAYSLRTEFRFAVRVLDAPADPRSLRLAEALGTDGIFRVDPERGSDVVETGRLREVGLAVQPWPQDKTGTVLIAGASSGIGQAYANWLAAHYPQLRVIGCGRRQLDADGSGFEYLRADVCDPVQLEQLARMTGPVDLIVSFAGLAAGGLFVTSGPEQFEACMAPKVQGPHLLAAAYPECRDIVLMGSVAGYVGAMGQAEYAAGNAYQSGLAQSAGPFRCLNLGGWSEIGMSADLIDELFVKTRPEEGLPMVHTFVMSDRPVASLFDTLAGADDYSILFAAPGRVSAAVAPTPSSPAGSPTNPGASITDRDGLRSAVLGAWARVLGEDTYATDVTFFEYGGDSISVVQLCDELSREFPDLFDVTTLFSCSTVDDQVSWVEQALQTDHDPADTAADIDAIRRLLDSNGGSR</sequence>
<dbReference type="CDD" id="cd00833">
    <property type="entry name" value="PKS"/>
    <property type="match status" value="1"/>
</dbReference>
<dbReference type="PROSITE" id="PS50075">
    <property type="entry name" value="CARRIER"/>
    <property type="match status" value="1"/>
</dbReference>
<dbReference type="Gene3D" id="3.40.47.10">
    <property type="match status" value="1"/>
</dbReference>
<dbReference type="SUPFAM" id="SSF53901">
    <property type="entry name" value="Thiolase-like"/>
    <property type="match status" value="1"/>
</dbReference>
<name>A0A839NEY2_9MICO</name>
<dbReference type="SMART" id="SM00825">
    <property type="entry name" value="PKS_KS"/>
    <property type="match status" value="1"/>
</dbReference>
<keyword evidence="8" id="KW-1185">Reference proteome</keyword>
<dbReference type="InterPro" id="IPR036291">
    <property type="entry name" value="NAD(P)-bd_dom_sf"/>
</dbReference>
<dbReference type="InterPro" id="IPR020806">
    <property type="entry name" value="PKS_PP-bd"/>
</dbReference>
<organism evidence="7 8">
    <name type="scientific">Flexivirga oryzae</name>
    <dbReference type="NCBI Taxonomy" id="1794944"/>
    <lineage>
        <taxon>Bacteria</taxon>
        <taxon>Bacillati</taxon>
        <taxon>Actinomycetota</taxon>
        <taxon>Actinomycetes</taxon>
        <taxon>Micrococcales</taxon>
        <taxon>Dermacoccaceae</taxon>
        <taxon>Flexivirga</taxon>
    </lineage>
</organism>
<dbReference type="InterPro" id="IPR020841">
    <property type="entry name" value="PKS_Beta-ketoAc_synthase_dom"/>
</dbReference>
<evidence type="ECO:0000259" key="5">
    <source>
        <dbReference type="PROSITE" id="PS50075"/>
    </source>
</evidence>
<dbReference type="AlphaFoldDB" id="A0A839NEY2"/>
<dbReference type="GO" id="GO:0004312">
    <property type="term" value="F:fatty acid synthase activity"/>
    <property type="evidence" value="ECO:0007669"/>
    <property type="project" value="TreeGrafter"/>
</dbReference>
<protein>
    <submittedName>
        <fullName evidence="7">3-oxoacyl-(Acyl-carrier-protein) synthase/acyl carrier protein</fullName>
    </submittedName>
</protein>
<dbReference type="InterPro" id="IPR016039">
    <property type="entry name" value="Thiolase-like"/>
</dbReference>
<keyword evidence="1" id="KW-0596">Phosphopantetheine</keyword>
<dbReference type="Gene3D" id="3.10.129.110">
    <property type="entry name" value="Polyketide synthase dehydratase"/>
    <property type="match status" value="1"/>
</dbReference>
<feature type="domain" description="Ketosynthase family 3 (KS3)" evidence="6">
    <location>
        <begin position="2"/>
        <end position="411"/>
    </location>
</feature>
<evidence type="ECO:0000313" key="8">
    <source>
        <dbReference type="Proteomes" id="UP000559182"/>
    </source>
</evidence>
<dbReference type="Pfam" id="PF08659">
    <property type="entry name" value="KR"/>
    <property type="match status" value="1"/>
</dbReference>
<keyword evidence="3" id="KW-0808">Transferase</keyword>
<dbReference type="InterPro" id="IPR014030">
    <property type="entry name" value="Ketoacyl_synth_N"/>
</dbReference>
<dbReference type="GO" id="GO:0005737">
    <property type="term" value="C:cytoplasm"/>
    <property type="evidence" value="ECO:0007669"/>
    <property type="project" value="TreeGrafter"/>
</dbReference>
<evidence type="ECO:0000259" key="6">
    <source>
        <dbReference type="PROSITE" id="PS52004"/>
    </source>
</evidence>
<dbReference type="InterPro" id="IPR036736">
    <property type="entry name" value="ACP-like_sf"/>
</dbReference>
<dbReference type="Pfam" id="PF02801">
    <property type="entry name" value="Ketoacyl-synt_C"/>
    <property type="match status" value="1"/>
</dbReference>
<dbReference type="PROSITE" id="PS52004">
    <property type="entry name" value="KS3_2"/>
    <property type="match status" value="1"/>
</dbReference>
<dbReference type="SUPFAM" id="SSF47336">
    <property type="entry name" value="ACP-like"/>
    <property type="match status" value="1"/>
</dbReference>
<dbReference type="PANTHER" id="PTHR43775">
    <property type="entry name" value="FATTY ACID SYNTHASE"/>
    <property type="match status" value="1"/>
</dbReference>
<dbReference type="GO" id="GO:0005886">
    <property type="term" value="C:plasma membrane"/>
    <property type="evidence" value="ECO:0007669"/>
    <property type="project" value="TreeGrafter"/>
</dbReference>
<dbReference type="Gene3D" id="3.40.50.720">
    <property type="entry name" value="NAD(P)-binding Rossmann-like Domain"/>
    <property type="match status" value="1"/>
</dbReference>
<dbReference type="InterPro" id="IPR006162">
    <property type="entry name" value="Ppantetheine_attach_site"/>
</dbReference>
<feature type="compositionally biased region" description="Low complexity" evidence="4">
    <location>
        <begin position="1120"/>
        <end position="1137"/>
    </location>
</feature>
<dbReference type="EMBL" id="JACHVQ010000002">
    <property type="protein sequence ID" value="MBB2893251.1"/>
    <property type="molecule type" value="Genomic_DNA"/>
</dbReference>
<dbReference type="InterPro" id="IPR014031">
    <property type="entry name" value="Ketoacyl_synth_C"/>
</dbReference>
<dbReference type="InterPro" id="IPR042104">
    <property type="entry name" value="PKS_dehydratase_sf"/>
</dbReference>
<dbReference type="GO" id="GO:0006633">
    <property type="term" value="P:fatty acid biosynthetic process"/>
    <property type="evidence" value="ECO:0007669"/>
    <property type="project" value="InterPro"/>
</dbReference>
<dbReference type="GO" id="GO:0004315">
    <property type="term" value="F:3-oxoacyl-[acyl-carrier-protein] synthase activity"/>
    <property type="evidence" value="ECO:0007669"/>
    <property type="project" value="InterPro"/>
</dbReference>
<feature type="region of interest" description="Disordered" evidence="4">
    <location>
        <begin position="1120"/>
        <end position="1141"/>
    </location>
</feature>
<dbReference type="Pfam" id="PF00109">
    <property type="entry name" value="ketoacyl-synt"/>
    <property type="match status" value="1"/>
</dbReference>
<dbReference type="Gene3D" id="1.10.1200.10">
    <property type="entry name" value="ACP-like"/>
    <property type="match status" value="1"/>
</dbReference>
<dbReference type="InterPro" id="IPR050091">
    <property type="entry name" value="PKS_NRPS_Biosynth_Enz"/>
</dbReference>
<proteinExistence type="predicted"/>
<dbReference type="InterPro" id="IPR013968">
    <property type="entry name" value="PKS_KR"/>
</dbReference>
<dbReference type="PROSITE" id="PS00606">
    <property type="entry name" value="KS3_1"/>
    <property type="match status" value="1"/>
</dbReference>
<feature type="domain" description="Carrier" evidence="5">
    <location>
        <begin position="1139"/>
        <end position="1214"/>
    </location>
</feature>
<dbReference type="GO" id="GO:0071770">
    <property type="term" value="P:DIM/DIP cell wall layer assembly"/>
    <property type="evidence" value="ECO:0007669"/>
    <property type="project" value="TreeGrafter"/>
</dbReference>
<dbReference type="RefSeq" id="WP_183321589.1">
    <property type="nucleotide sequence ID" value="NZ_JACHVQ010000002.1"/>
</dbReference>
<reference evidence="7 8" key="1">
    <citation type="submission" date="2020-08" db="EMBL/GenBank/DDBJ databases">
        <title>Sequencing the genomes of 1000 actinobacteria strains.</title>
        <authorList>
            <person name="Klenk H.-P."/>
        </authorList>
    </citation>
    <scope>NUCLEOTIDE SEQUENCE [LARGE SCALE GENOMIC DNA]</scope>
    <source>
        <strain evidence="7 8">DSM 105369</strain>
    </source>
</reference>
<evidence type="ECO:0000256" key="4">
    <source>
        <dbReference type="SAM" id="MobiDB-lite"/>
    </source>
</evidence>
<keyword evidence="2" id="KW-0597">Phosphoprotein</keyword>
<evidence type="ECO:0000256" key="1">
    <source>
        <dbReference type="ARBA" id="ARBA00022450"/>
    </source>
</evidence>
<dbReference type="Proteomes" id="UP000559182">
    <property type="component" value="Unassembled WGS sequence"/>
</dbReference>
<accession>A0A839NEY2</accession>
<comment type="caution">
    <text evidence="7">The sequence shown here is derived from an EMBL/GenBank/DDBJ whole genome shotgun (WGS) entry which is preliminary data.</text>
</comment>
<dbReference type="PANTHER" id="PTHR43775:SF37">
    <property type="entry name" value="SI:DKEY-61P9.11"/>
    <property type="match status" value="1"/>
</dbReference>
<dbReference type="InterPro" id="IPR018201">
    <property type="entry name" value="Ketoacyl_synth_AS"/>
</dbReference>